<reference evidence="2 3" key="1">
    <citation type="submission" date="2022-05" db="EMBL/GenBank/DDBJ databases">
        <authorList>
            <consortium name="Genoscope - CEA"/>
            <person name="William W."/>
        </authorList>
    </citation>
    <scope>NUCLEOTIDE SEQUENCE [LARGE SCALE GENOMIC DNA]</scope>
</reference>
<keyword evidence="3" id="KW-1185">Reference proteome</keyword>
<evidence type="ECO:0000313" key="2">
    <source>
        <dbReference type="EMBL" id="CAH3162676.1"/>
    </source>
</evidence>
<accession>A0AAU9Y103</accession>
<name>A0AAU9Y103_9CNID</name>
<dbReference type="AlphaFoldDB" id="A0AAU9Y103"/>
<protein>
    <submittedName>
        <fullName evidence="2">Uncharacterized protein</fullName>
    </submittedName>
</protein>
<dbReference type="EMBL" id="CALNXJ010000087">
    <property type="protein sequence ID" value="CAH3162676.1"/>
    <property type="molecule type" value="Genomic_DNA"/>
</dbReference>
<feature type="region of interest" description="Disordered" evidence="1">
    <location>
        <begin position="1"/>
        <end position="31"/>
    </location>
</feature>
<comment type="caution">
    <text evidence="2">The sequence shown here is derived from an EMBL/GenBank/DDBJ whole genome shotgun (WGS) entry which is preliminary data.</text>
</comment>
<feature type="compositionally biased region" description="Low complexity" evidence="1">
    <location>
        <begin position="18"/>
        <end position="31"/>
    </location>
</feature>
<sequence length="129" mass="14408">MNHWEGSEICQRKDKVHSVSQDSNPSDSDSDVASVKTLSVVVNGVRSKQDKPICCEMLVNSKPVSLQVDCGTTIFMDPLRRLTQTGVEWYWGNAEEKAFDEVKQLSLKLQFLPTTAQTRNLSYSAMPVA</sequence>
<proteinExistence type="predicted"/>
<gene>
    <name evidence="2" type="ORF">PMEA_00034385</name>
</gene>
<dbReference type="Proteomes" id="UP001159428">
    <property type="component" value="Unassembled WGS sequence"/>
</dbReference>
<evidence type="ECO:0000256" key="1">
    <source>
        <dbReference type="SAM" id="MobiDB-lite"/>
    </source>
</evidence>
<evidence type="ECO:0000313" key="3">
    <source>
        <dbReference type="Proteomes" id="UP001159428"/>
    </source>
</evidence>
<organism evidence="2 3">
    <name type="scientific">Pocillopora meandrina</name>
    <dbReference type="NCBI Taxonomy" id="46732"/>
    <lineage>
        <taxon>Eukaryota</taxon>
        <taxon>Metazoa</taxon>
        <taxon>Cnidaria</taxon>
        <taxon>Anthozoa</taxon>
        <taxon>Hexacorallia</taxon>
        <taxon>Scleractinia</taxon>
        <taxon>Astrocoeniina</taxon>
        <taxon>Pocilloporidae</taxon>
        <taxon>Pocillopora</taxon>
    </lineage>
</organism>